<reference evidence="1 2" key="1">
    <citation type="journal article" date="2012" name="Stand. Genomic Sci.">
        <title>Complete genome sequence of Terriglobus saanensis type strain SP1PR4(T), an Acidobacteria from tundra soil.</title>
        <authorList>
            <person name="Rawat S.R."/>
            <person name="Mannisto M.K."/>
            <person name="Starovoytov V."/>
            <person name="Goodwin L."/>
            <person name="Nolan M."/>
            <person name="Hauser L."/>
            <person name="Land M."/>
            <person name="Davenport K.W."/>
            <person name="Woyke T."/>
            <person name="Haggblom M.M."/>
        </authorList>
    </citation>
    <scope>NUCLEOTIDE SEQUENCE</scope>
    <source>
        <strain evidence="2">ATCC BAA-1853 / DSM 23119 / SP1PR4</strain>
    </source>
</reference>
<dbReference type="Proteomes" id="UP000006844">
    <property type="component" value="Chromosome"/>
</dbReference>
<proteinExistence type="predicted"/>
<accession>E8V5T8</accession>
<evidence type="ECO:0000313" key="1">
    <source>
        <dbReference type="EMBL" id="ADV82697.1"/>
    </source>
</evidence>
<dbReference type="HOGENOM" id="CLU_2653265_0_0_0"/>
<dbReference type="STRING" id="401053.AciPR4_1891"/>
<keyword evidence="2" id="KW-1185">Reference proteome</keyword>
<dbReference type="KEGG" id="tsa:AciPR4_1891"/>
<dbReference type="EMBL" id="CP002467">
    <property type="protein sequence ID" value="ADV82697.1"/>
    <property type="molecule type" value="Genomic_DNA"/>
</dbReference>
<organism evidence="1 2">
    <name type="scientific">Terriglobus saanensis (strain ATCC BAA-1853 / DSM 23119 / SP1PR4)</name>
    <dbReference type="NCBI Taxonomy" id="401053"/>
    <lineage>
        <taxon>Bacteria</taxon>
        <taxon>Pseudomonadati</taxon>
        <taxon>Acidobacteriota</taxon>
        <taxon>Terriglobia</taxon>
        <taxon>Terriglobales</taxon>
        <taxon>Acidobacteriaceae</taxon>
        <taxon>Terriglobus</taxon>
    </lineage>
</organism>
<protein>
    <submittedName>
        <fullName evidence="1">Putative oxidoreductase</fullName>
    </submittedName>
</protein>
<dbReference type="AlphaFoldDB" id="E8V5T8"/>
<evidence type="ECO:0000313" key="2">
    <source>
        <dbReference type="Proteomes" id="UP000006844"/>
    </source>
</evidence>
<name>E8V5T8_TERSS</name>
<gene>
    <name evidence="1" type="ordered locus">AciPR4_1891</name>
</gene>
<sequence length="76" mass="9032">MQKSTCWLQRTFYKQIHPDVSTLDAEDIKRVSEGYAYLFCYLRLHGKYNGNLGFEAWEMGWKSSKKHLGRRRSRAS</sequence>